<proteinExistence type="predicted"/>
<evidence type="ECO:0000256" key="1">
    <source>
        <dbReference type="SAM" id="MobiDB-lite"/>
    </source>
</evidence>
<name>A0ABN8J3G6_9NEOP</name>
<feature type="region of interest" description="Disordered" evidence="1">
    <location>
        <begin position="1"/>
        <end position="44"/>
    </location>
</feature>
<dbReference type="EMBL" id="OW152819">
    <property type="protein sequence ID" value="CAH2073001.1"/>
    <property type="molecule type" value="Genomic_DNA"/>
</dbReference>
<feature type="non-terminal residue" evidence="2">
    <location>
        <position position="1"/>
    </location>
</feature>
<keyword evidence="3" id="KW-1185">Reference proteome</keyword>
<feature type="compositionally biased region" description="Basic and acidic residues" evidence="1">
    <location>
        <begin position="1"/>
        <end position="18"/>
    </location>
</feature>
<organism evidence="2 3">
    <name type="scientific">Iphiclides podalirius</name>
    <name type="common">scarce swallowtail</name>
    <dbReference type="NCBI Taxonomy" id="110791"/>
    <lineage>
        <taxon>Eukaryota</taxon>
        <taxon>Metazoa</taxon>
        <taxon>Ecdysozoa</taxon>
        <taxon>Arthropoda</taxon>
        <taxon>Hexapoda</taxon>
        <taxon>Insecta</taxon>
        <taxon>Pterygota</taxon>
        <taxon>Neoptera</taxon>
        <taxon>Endopterygota</taxon>
        <taxon>Lepidoptera</taxon>
        <taxon>Glossata</taxon>
        <taxon>Ditrysia</taxon>
        <taxon>Papilionoidea</taxon>
        <taxon>Papilionidae</taxon>
        <taxon>Papilioninae</taxon>
        <taxon>Iphiclides</taxon>
    </lineage>
</organism>
<reference evidence="2" key="1">
    <citation type="submission" date="2022-03" db="EMBL/GenBank/DDBJ databases">
        <authorList>
            <person name="Martin H S."/>
        </authorList>
    </citation>
    <scope>NUCLEOTIDE SEQUENCE</scope>
</reference>
<sequence>MSREPVADGPRHLHEIKYPSKTSRQLHRTAPLPPATPRPVSTPARGRWIDIAPRMQHVAWDGAAGQLSLGWTICPSKFTNTVNAMENKLCTFALRVAMIVRVSGHVAKT</sequence>
<accession>A0ABN8J3G6</accession>
<evidence type="ECO:0000313" key="2">
    <source>
        <dbReference type="EMBL" id="CAH2073001.1"/>
    </source>
</evidence>
<gene>
    <name evidence="2" type="ORF">IPOD504_LOCUS15435</name>
</gene>
<evidence type="ECO:0000313" key="3">
    <source>
        <dbReference type="Proteomes" id="UP000837857"/>
    </source>
</evidence>
<dbReference type="Proteomes" id="UP000837857">
    <property type="component" value="Chromosome 7"/>
</dbReference>
<protein>
    <submittedName>
        <fullName evidence="2">Uncharacterized protein</fullName>
    </submittedName>
</protein>